<sequence>MARAGRRIRGRSGFGAAEAGTAAIEFAILVPVFLLFICGILAYGIYFGASHSIQQIAADAARTSIAGLSRAERDQLVADFISSNAGAYVLISPAALSYEIGDKPDDPSQYLVTIRYDASRLPIWNLYLPLPLPDRMISYSSTIRRGGL</sequence>
<dbReference type="Pfam" id="PF07811">
    <property type="entry name" value="TadE"/>
    <property type="match status" value="1"/>
</dbReference>
<proteinExistence type="predicted"/>
<evidence type="ECO:0000259" key="2">
    <source>
        <dbReference type="Pfam" id="PF07811"/>
    </source>
</evidence>
<dbReference type="Proteomes" id="UP000281547">
    <property type="component" value="Unassembled WGS sequence"/>
</dbReference>
<accession>A0A433X8D8</accession>
<keyword evidence="1" id="KW-0812">Transmembrane</keyword>
<evidence type="ECO:0000313" key="3">
    <source>
        <dbReference type="EMBL" id="RUT30335.1"/>
    </source>
</evidence>
<keyword evidence="1" id="KW-1133">Transmembrane helix</keyword>
<dbReference type="RefSeq" id="WP_127189116.1">
    <property type="nucleotide sequence ID" value="NZ_RZNJ01000004.1"/>
</dbReference>
<protein>
    <submittedName>
        <fullName evidence="3">Pilus assembly protein</fullName>
    </submittedName>
</protein>
<keyword evidence="1" id="KW-0472">Membrane</keyword>
<evidence type="ECO:0000256" key="1">
    <source>
        <dbReference type="SAM" id="Phobius"/>
    </source>
</evidence>
<dbReference type="AlphaFoldDB" id="A0A433X8D8"/>
<dbReference type="EMBL" id="RZNJ01000004">
    <property type="protein sequence ID" value="RUT30335.1"/>
    <property type="molecule type" value="Genomic_DNA"/>
</dbReference>
<dbReference type="InterPro" id="IPR012495">
    <property type="entry name" value="TadE-like_dom"/>
</dbReference>
<name>A0A433X8D8_9HYPH</name>
<dbReference type="OrthoDB" id="7356451at2"/>
<feature type="transmembrane region" description="Helical" evidence="1">
    <location>
        <begin position="21"/>
        <end position="46"/>
    </location>
</feature>
<feature type="domain" description="TadE-like" evidence="2">
    <location>
        <begin position="20"/>
        <end position="62"/>
    </location>
</feature>
<keyword evidence="4" id="KW-1185">Reference proteome</keyword>
<gene>
    <name evidence="3" type="ORF">EMQ25_13575</name>
</gene>
<organism evidence="3 4">
    <name type="scientific">Arsenicitalea aurantiaca</name>
    <dbReference type="NCBI Taxonomy" id="1783274"/>
    <lineage>
        <taxon>Bacteria</taxon>
        <taxon>Pseudomonadati</taxon>
        <taxon>Pseudomonadota</taxon>
        <taxon>Alphaproteobacteria</taxon>
        <taxon>Hyphomicrobiales</taxon>
        <taxon>Devosiaceae</taxon>
        <taxon>Arsenicitalea</taxon>
    </lineage>
</organism>
<comment type="caution">
    <text evidence="3">The sequence shown here is derived from an EMBL/GenBank/DDBJ whole genome shotgun (WGS) entry which is preliminary data.</text>
</comment>
<evidence type="ECO:0000313" key="4">
    <source>
        <dbReference type="Proteomes" id="UP000281547"/>
    </source>
</evidence>
<reference evidence="3 4" key="1">
    <citation type="journal article" date="2016" name="Int. J. Syst. Evol. Microbiol.">
        <title>Arsenicitalea aurantiaca gen. nov., sp. nov., a new member of the family Hyphomicrobiaceae, isolated from high-arsenic sediment.</title>
        <authorList>
            <person name="Mu Y."/>
            <person name="Zhou L."/>
            <person name="Zeng X.C."/>
            <person name="Liu L."/>
            <person name="Pan Y."/>
            <person name="Chen X."/>
            <person name="Wang J."/>
            <person name="Li S."/>
            <person name="Li W.J."/>
            <person name="Wang Y."/>
        </authorList>
    </citation>
    <scope>NUCLEOTIDE SEQUENCE [LARGE SCALE GENOMIC DNA]</scope>
    <source>
        <strain evidence="3 4">42-50</strain>
    </source>
</reference>